<comment type="caution">
    <text evidence="6">The sequence shown here is derived from an EMBL/GenBank/DDBJ whole genome shotgun (WGS) entry which is preliminary data.</text>
</comment>
<evidence type="ECO:0000256" key="2">
    <source>
        <dbReference type="ARBA" id="ARBA00006099"/>
    </source>
</evidence>
<protein>
    <submittedName>
        <fullName evidence="6">Sulfate ABC transporter substrate-binding protein</fullName>
    </submittedName>
</protein>
<name>A0A963YTV0_9PROT</name>
<dbReference type="PROSITE" id="PS51318">
    <property type="entry name" value="TAT"/>
    <property type="match status" value="1"/>
</dbReference>
<evidence type="ECO:0000256" key="5">
    <source>
        <dbReference type="ARBA" id="ARBA00022764"/>
    </source>
</evidence>
<dbReference type="PROSITE" id="PS00757">
    <property type="entry name" value="PROK_SULFATE_BIND_2"/>
    <property type="match status" value="1"/>
</dbReference>
<reference evidence="6" key="2">
    <citation type="submission" date="2021-01" db="EMBL/GenBank/DDBJ databases">
        <authorList>
            <person name="Mieszkin S."/>
            <person name="Pouder E."/>
            <person name="Alain K."/>
        </authorList>
    </citation>
    <scope>NUCLEOTIDE SEQUENCE</scope>
    <source>
        <strain evidence="6">HW T2.11</strain>
    </source>
</reference>
<dbReference type="NCBIfam" id="NF008022">
    <property type="entry name" value="PRK10752.1"/>
    <property type="match status" value="1"/>
</dbReference>
<dbReference type="AlphaFoldDB" id="A0A963YTV0"/>
<keyword evidence="5" id="KW-0574">Periplasm</keyword>
<keyword evidence="3" id="KW-0813">Transport</keyword>
<sequence length="342" mass="36431">MTKTTGLSRRNLLLTGAAAGLGAGLQALPRTAEAAQTIKLLNVSYDPTREFYADYDARFAAAWKAKTGDDVAVSVSNGGSGAQARAVISGLEADVVTLALGYDIDAIAKSGLLAADWAKRLPNGGTPYTSTIVFLTRKGNPKGLKDWPDLLKPGVQIVAANPKTSGGARWSFLAAYGWALKQFGGSTQKANDFIRAYYKQVPVLDAGSRGATLTFTNRGIGDVLISWEDEAHMAVAKGGAYSIVYPGTSILAEPPVAVVDANVDKHKTRAVAEAYLQNLYTPASQDLAAQYFYRPRDPQVLAKYAATFPKLDLFTIETFGGWQAAQKQFFANGGVFDQIYGG</sequence>
<accession>A0A963YTV0</accession>
<evidence type="ECO:0000256" key="1">
    <source>
        <dbReference type="ARBA" id="ARBA00004418"/>
    </source>
</evidence>
<dbReference type="Proteomes" id="UP000708298">
    <property type="component" value="Unassembled WGS sequence"/>
</dbReference>
<reference evidence="6" key="1">
    <citation type="journal article" date="2021" name="Microorganisms">
        <title>Acidisoma silvae sp. nov. and Acidisomacellulosilytica sp. nov., Two Acidophilic Bacteria Isolated from Decaying Wood, Hydrolyzing Cellulose and Producing Poly-3-hydroxybutyrate.</title>
        <authorList>
            <person name="Mieszkin S."/>
            <person name="Pouder E."/>
            <person name="Uroz S."/>
            <person name="Simon-Colin C."/>
            <person name="Alain K."/>
        </authorList>
    </citation>
    <scope>NUCLEOTIDE SEQUENCE</scope>
    <source>
        <strain evidence="6">HW T2.11</strain>
    </source>
</reference>
<gene>
    <name evidence="6" type="ORF">ASILVAE211_14170</name>
</gene>
<dbReference type="GO" id="GO:0042597">
    <property type="term" value="C:periplasmic space"/>
    <property type="evidence" value="ECO:0007669"/>
    <property type="project" value="UniProtKB-SubCell"/>
</dbReference>
<dbReference type="InterPro" id="IPR034408">
    <property type="entry name" value="Sulphate/thiosulphate_BS"/>
</dbReference>
<dbReference type="GO" id="GO:0140104">
    <property type="term" value="F:molecular carrier activity"/>
    <property type="evidence" value="ECO:0007669"/>
    <property type="project" value="InterPro"/>
</dbReference>
<dbReference type="GO" id="GO:1902358">
    <property type="term" value="P:sulfate transmembrane transport"/>
    <property type="evidence" value="ECO:0007669"/>
    <property type="project" value="InterPro"/>
</dbReference>
<dbReference type="PANTHER" id="PTHR30368:SF2">
    <property type="entry name" value="SULFATE-BINDING PROTEIN"/>
    <property type="match status" value="1"/>
</dbReference>
<evidence type="ECO:0000313" key="7">
    <source>
        <dbReference type="Proteomes" id="UP000708298"/>
    </source>
</evidence>
<evidence type="ECO:0000256" key="4">
    <source>
        <dbReference type="ARBA" id="ARBA00022729"/>
    </source>
</evidence>
<evidence type="ECO:0000313" key="6">
    <source>
        <dbReference type="EMBL" id="MCB8876335.1"/>
    </source>
</evidence>
<keyword evidence="4" id="KW-0732">Signal</keyword>
<dbReference type="InterPro" id="IPR006311">
    <property type="entry name" value="TAT_signal"/>
</dbReference>
<dbReference type="CDD" id="cd01005">
    <property type="entry name" value="PBP2_CysP"/>
    <property type="match status" value="1"/>
</dbReference>
<comment type="subcellular location">
    <subcellularLocation>
        <location evidence="1">Periplasm</location>
    </subcellularLocation>
</comment>
<organism evidence="6 7">
    <name type="scientific">Acidisoma silvae</name>
    <dbReference type="NCBI Taxonomy" id="2802396"/>
    <lineage>
        <taxon>Bacteria</taxon>
        <taxon>Pseudomonadati</taxon>
        <taxon>Pseudomonadota</taxon>
        <taxon>Alphaproteobacteria</taxon>
        <taxon>Acetobacterales</taxon>
        <taxon>Acidocellaceae</taxon>
        <taxon>Acidisoma</taxon>
    </lineage>
</organism>
<dbReference type="InterPro" id="IPR005669">
    <property type="entry name" value="Thiosulph/SO4-bd"/>
</dbReference>
<keyword evidence="7" id="KW-1185">Reference proteome</keyword>
<dbReference type="GO" id="GO:1901681">
    <property type="term" value="F:sulfur compound binding"/>
    <property type="evidence" value="ECO:0007669"/>
    <property type="project" value="InterPro"/>
</dbReference>
<dbReference type="Gene3D" id="3.40.190.10">
    <property type="entry name" value="Periplasmic binding protein-like II"/>
    <property type="match status" value="2"/>
</dbReference>
<dbReference type="Pfam" id="PF13531">
    <property type="entry name" value="SBP_bac_11"/>
    <property type="match status" value="1"/>
</dbReference>
<dbReference type="NCBIfam" id="TIGR00971">
    <property type="entry name" value="3a0106s03"/>
    <property type="match status" value="1"/>
</dbReference>
<dbReference type="SUPFAM" id="SSF53850">
    <property type="entry name" value="Periplasmic binding protein-like II"/>
    <property type="match status" value="1"/>
</dbReference>
<dbReference type="PANTHER" id="PTHR30368">
    <property type="entry name" value="SULFATE-BINDING PROTEIN"/>
    <property type="match status" value="1"/>
</dbReference>
<proteinExistence type="inferred from homology"/>
<dbReference type="EMBL" id="JAESVB010000005">
    <property type="protein sequence ID" value="MCB8876335.1"/>
    <property type="molecule type" value="Genomic_DNA"/>
</dbReference>
<dbReference type="RefSeq" id="WP_227321985.1">
    <property type="nucleotide sequence ID" value="NZ_JAESVB010000005.1"/>
</dbReference>
<evidence type="ECO:0000256" key="3">
    <source>
        <dbReference type="ARBA" id="ARBA00022448"/>
    </source>
</evidence>
<comment type="similarity">
    <text evidence="2">Belongs to the prokaryotic sulfate-binding protein family.</text>
</comment>